<dbReference type="EMBL" id="ML996089">
    <property type="protein sequence ID" value="KAF2150764.1"/>
    <property type="molecule type" value="Genomic_DNA"/>
</dbReference>
<feature type="region of interest" description="Disordered" evidence="1">
    <location>
        <begin position="320"/>
        <end position="348"/>
    </location>
</feature>
<sequence length="489" mass="54185">MRPYVAEEPRLLGYLIQPKDLKKWHKKLQAKGLPMYPVSWEGIHTSGHAAYSSLLDLESRRPAYGRAIPPPNPWLLQEFEMSLCTRNDKTGELGSPLHTYCSSSARSQMGDVLIQSRLNCFEVLPELFLNNHSRPIGDQVIALEASIQLPSSTRISGKSELAIYLSLQGPRVAGAPIVDTITTFYQACNQIERQERLGSSAEEIETADKSTTCYQIPFCSSFWASTLSRLGGAQQRATDMTTSKFYESATDDVRAQMQTEAANITRRTAEEIRTLTAVQQVSIYSKADPATKHHFTLRWQFKAASTDSDGHVSWRLVELPGDDESPLPSPTESIQTDPLSQGGGHVEPITPDVETFDGRLASPIALKGDAAAVAVVQQEWANKYEQQEYGNNQAWEYPARQMYDPEQVYHAPGHTGLMYDMQTGRIVGADGQPVFILEAVPMDHELVVADDGWHVHGQQGEVQIDPWLAQGGHETFHGQGVYYAGHDGA</sequence>
<proteinExistence type="predicted"/>
<dbReference type="OrthoDB" id="10006572at2759"/>
<evidence type="ECO:0000313" key="2">
    <source>
        <dbReference type="EMBL" id="KAF2150764.1"/>
    </source>
</evidence>
<feature type="compositionally biased region" description="Polar residues" evidence="1">
    <location>
        <begin position="330"/>
        <end position="339"/>
    </location>
</feature>
<keyword evidence="3" id="KW-1185">Reference proteome</keyword>
<evidence type="ECO:0000256" key="1">
    <source>
        <dbReference type="SAM" id="MobiDB-lite"/>
    </source>
</evidence>
<protein>
    <submittedName>
        <fullName evidence="2">Uncharacterized protein</fullName>
    </submittedName>
</protein>
<reference evidence="2" key="1">
    <citation type="journal article" date="2020" name="Stud. Mycol.">
        <title>101 Dothideomycetes genomes: a test case for predicting lifestyles and emergence of pathogens.</title>
        <authorList>
            <person name="Haridas S."/>
            <person name="Albert R."/>
            <person name="Binder M."/>
            <person name="Bloem J."/>
            <person name="Labutti K."/>
            <person name="Salamov A."/>
            <person name="Andreopoulos B."/>
            <person name="Baker S."/>
            <person name="Barry K."/>
            <person name="Bills G."/>
            <person name="Bluhm B."/>
            <person name="Cannon C."/>
            <person name="Castanera R."/>
            <person name="Culley D."/>
            <person name="Daum C."/>
            <person name="Ezra D."/>
            <person name="Gonzalez J."/>
            <person name="Henrissat B."/>
            <person name="Kuo A."/>
            <person name="Liang C."/>
            <person name="Lipzen A."/>
            <person name="Lutzoni F."/>
            <person name="Magnuson J."/>
            <person name="Mondo S."/>
            <person name="Nolan M."/>
            <person name="Ohm R."/>
            <person name="Pangilinan J."/>
            <person name="Park H.-J."/>
            <person name="Ramirez L."/>
            <person name="Alfaro M."/>
            <person name="Sun H."/>
            <person name="Tritt A."/>
            <person name="Yoshinaga Y."/>
            <person name="Zwiers L.-H."/>
            <person name="Turgeon B."/>
            <person name="Goodwin S."/>
            <person name="Spatafora J."/>
            <person name="Crous P."/>
            <person name="Grigoriev I."/>
        </authorList>
    </citation>
    <scope>NUCLEOTIDE SEQUENCE</scope>
    <source>
        <strain evidence="2">CBS 260.36</strain>
    </source>
</reference>
<dbReference type="Proteomes" id="UP000799439">
    <property type="component" value="Unassembled WGS sequence"/>
</dbReference>
<comment type="caution">
    <text evidence="2">The sequence shown here is derived from an EMBL/GenBank/DDBJ whole genome shotgun (WGS) entry which is preliminary data.</text>
</comment>
<evidence type="ECO:0000313" key="3">
    <source>
        <dbReference type="Proteomes" id="UP000799439"/>
    </source>
</evidence>
<dbReference type="AlphaFoldDB" id="A0A9P4MI92"/>
<gene>
    <name evidence="2" type="ORF">K461DRAFT_270164</name>
</gene>
<organism evidence="2 3">
    <name type="scientific">Myriangium duriaei CBS 260.36</name>
    <dbReference type="NCBI Taxonomy" id="1168546"/>
    <lineage>
        <taxon>Eukaryota</taxon>
        <taxon>Fungi</taxon>
        <taxon>Dikarya</taxon>
        <taxon>Ascomycota</taxon>
        <taxon>Pezizomycotina</taxon>
        <taxon>Dothideomycetes</taxon>
        <taxon>Dothideomycetidae</taxon>
        <taxon>Myriangiales</taxon>
        <taxon>Myriangiaceae</taxon>
        <taxon>Myriangium</taxon>
    </lineage>
</organism>
<name>A0A9P4MI92_9PEZI</name>
<accession>A0A9P4MI92</accession>